<evidence type="ECO:0000256" key="4">
    <source>
        <dbReference type="ARBA" id="ARBA00012437"/>
    </source>
</evidence>
<gene>
    <name evidence="11" type="primary">LOC120269198</name>
</gene>
<keyword evidence="5" id="KW-0964">Secreted</keyword>
<organism evidence="10 11">
    <name type="scientific">Dioscorea cayennensis subsp. rotundata</name>
    <name type="common">White Guinea yam</name>
    <name type="synonym">Dioscorea rotundata</name>
    <dbReference type="NCBI Taxonomy" id="55577"/>
    <lineage>
        <taxon>Eukaryota</taxon>
        <taxon>Viridiplantae</taxon>
        <taxon>Streptophyta</taxon>
        <taxon>Embryophyta</taxon>
        <taxon>Tracheophyta</taxon>
        <taxon>Spermatophyta</taxon>
        <taxon>Magnoliopsida</taxon>
        <taxon>Liliopsida</taxon>
        <taxon>Dioscoreales</taxon>
        <taxon>Dioscoreaceae</taxon>
        <taxon>Dioscorea</taxon>
    </lineage>
</organism>
<dbReference type="InterPro" id="IPR029411">
    <property type="entry name" value="RG-lyase_III"/>
</dbReference>
<dbReference type="InterPro" id="IPR010325">
    <property type="entry name" value="Rhamnogal_lyase"/>
</dbReference>
<dbReference type="Gene3D" id="2.60.120.260">
    <property type="entry name" value="Galactose-binding domain-like"/>
    <property type="match status" value="1"/>
</dbReference>
<keyword evidence="6" id="KW-0732">Signal</keyword>
<name>A0AB40C1Y9_DIOCR</name>
<dbReference type="SUPFAM" id="SSF49452">
    <property type="entry name" value="Starch-binding domain-like"/>
    <property type="match status" value="1"/>
</dbReference>
<dbReference type="InterPro" id="IPR029413">
    <property type="entry name" value="RG-lyase_II"/>
</dbReference>
<dbReference type="PANTHER" id="PTHR32018">
    <property type="entry name" value="RHAMNOGALACTURONATE LYASE FAMILY PROTEIN"/>
    <property type="match status" value="1"/>
</dbReference>
<dbReference type="Pfam" id="PF06045">
    <property type="entry name" value="Rhamnogal_lyase"/>
    <property type="match status" value="1"/>
</dbReference>
<dbReference type="CDD" id="cd10320">
    <property type="entry name" value="RGL4_N"/>
    <property type="match status" value="1"/>
</dbReference>
<dbReference type="GO" id="GO:0005975">
    <property type="term" value="P:carbohydrate metabolic process"/>
    <property type="evidence" value="ECO:0007669"/>
    <property type="project" value="InterPro"/>
</dbReference>
<dbReference type="InterPro" id="IPR008979">
    <property type="entry name" value="Galactose-bd-like_sf"/>
</dbReference>
<evidence type="ECO:0000256" key="5">
    <source>
        <dbReference type="ARBA" id="ARBA00022525"/>
    </source>
</evidence>
<protein>
    <recommendedName>
        <fullName evidence="4">rhamnogalacturonan endolyase</fullName>
        <ecNumber evidence="4">4.2.2.23</ecNumber>
    </recommendedName>
</protein>
<dbReference type="Pfam" id="PF14683">
    <property type="entry name" value="CBM-like"/>
    <property type="match status" value="1"/>
</dbReference>
<keyword evidence="10" id="KW-1185">Reference proteome</keyword>
<evidence type="ECO:0000313" key="10">
    <source>
        <dbReference type="Proteomes" id="UP001515500"/>
    </source>
</evidence>
<dbReference type="GO" id="GO:0005576">
    <property type="term" value="C:extracellular region"/>
    <property type="evidence" value="ECO:0007669"/>
    <property type="project" value="UniProtKB-SubCell"/>
</dbReference>
<evidence type="ECO:0000313" key="11">
    <source>
        <dbReference type="RefSeq" id="XP_039132468.1"/>
    </source>
</evidence>
<dbReference type="GeneID" id="120269198"/>
<keyword evidence="7 11" id="KW-0456">Lyase</keyword>
<dbReference type="CDD" id="cd10316">
    <property type="entry name" value="RGL4_M"/>
    <property type="match status" value="1"/>
</dbReference>
<dbReference type="Gene3D" id="2.70.98.10">
    <property type="match status" value="1"/>
</dbReference>
<dbReference type="InterPro" id="IPR011013">
    <property type="entry name" value="Gal_mutarotase_sf_dom"/>
</dbReference>
<dbReference type="GO" id="GO:0030246">
    <property type="term" value="F:carbohydrate binding"/>
    <property type="evidence" value="ECO:0007669"/>
    <property type="project" value="InterPro"/>
</dbReference>
<sequence length="630" mass="71603">MVDNGIIKLILSKPEGRIIGLEYNGIDNLLEFIKSSTNTGGYWDLNWNTLGSKKDVIVDLIDGKEFEVIVNNVNQVELSFRTIWNPSLNSKAPLNIDKRFIVLRGSSGFYSYAIFEHQSDWPGFVLQETRIAFKLNQDKFRSMAISDYRQRDMPLPEDRNRARSIALAYPEAVRITKPIDSKCKGEVDDKYQYSADNEDSKVHGWICPDPPTGFWLITPSNEFRTGGPTKQDLTSHVGPTTLAMFVSNHYAGEGLNLNFGNGEYWKKVFGPVFVYLNSSPSKFSTKKTLWNDAKIMMENEVKSWPYKFPASADFEKAQIRGSVSGRLMVQDWGMINVPASYAYVGLAKPGLPGSWQKESKVRYITVKSMSLIELFGYQFWTRADGNGSFIINNVRSGVYGLFAWVPSFIGDFVHDSNITITPGGKIELGTLLHKAPRAGPTLWEIGVPDRTASEFFVPDPKPDYVNKLYIKHDRFRQYGLWDRYTDLYPNEDLVYKVGLSVYKRDWFFAHVTRRIGVGLYIPTTWKIQFNLSNVIDGLYTLRIALASTHNSELQVRVNMEGGNPQFTTNKIGKDNAIARHGIHGLHNLFNVTISSNFFNQGLNTIYFTQTQSDVFSGIMYDYIRLEGPFI</sequence>
<evidence type="ECO:0000259" key="9">
    <source>
        <dbReference type="Pfam" id="PF14686"/>
    </source>
</evidence>
<dbReference type="InterPro" id="IPR013784">
    <property type="entry name" value="Carb-bd-like_fold"/>
</dbReference>
<dbReference type="SUPFAM" id="SSF49785">
    <property type="entry name" value="Galactose-binding domain-like"/>
    <property type="match status" value="1"/>
</dbReference>
<comment type="subcellular location">
    <subcellularLocation>
        <location evidence="2">Secreted</location>
    </subcellularLocation>
</comment>
<dbReference type="GO" id="GO:0102210">
    <property type="term" value="F:rhamnogalacturonan endolyase activity"/>
    <property type="evidence" value="ECO:0007669"/>
    <property type="project" value="UniProtKB-EC"/>
</dbReference>
<evidence type="ECO:0000256" key="2">
    <source>
        <dbReference type="ARBA" id="ARBA00004613"/>
    </source>
</evidence>
<proteinExistence type="inferred from homology"/>
<evidence type="ECO:0000256" key="3">
    <source>
        <dbReference type="ARBA" id="ARBA00010418"/>
    </source>
</evidence>
<evidence type="ECO:0000256" key="1">
    <source>
        <dbReference type="ARBA" id="ARBA00001324"/>
    </source>
</evidence>
<accession>A0AB40C1Y9</accession>
<dbReference type="CDD" id="cd10317">
    <property type="entry name" value="RGL4_C"/>
    <property type="match status" value="1"/>
</dbReference>
<evidence type="ECO:0000259" key="8">
    <source>
        <dbReference type="Pfam" id="PF14683"/>
    </source>
</evidence>
<reference evidence="11" key="1">
    <citation type="submission" date="2025-08" db="UniProtKB">
        <authorList>
            <consortium name="RefSeq"/>
        </authorList>
    </citation>
    <scope>IDENTIFICATION</scope>
</reference>
<dbReference type="Pfam" id="PF14686">
    <property type="entry name" value="fn3_3"/>
    <property type="match status" value="1"/>
</dbReference>
<comment type="catalytic activity">
    <reaction evidence="1">
        <text>Endotype eliminative cleavage of L-alpha-rhamnopyranosyl-(1-&gt;4)-alpha-D-galactopyranosyluronic acid bonds of rhamnogalacturonan I domains in ramified hairy regions of pectin leaving L-rhamnopyranose at the reducing end and 4-deoxy-4,5-unsaturated D-galactopyranosyluronic acid at the non-reducing end.</text>
        <dbReference type="EC" id="4.2.2.23"/>
    </reaction>
</comment>
<evidence type="ECO:0000256" key="7">
    <source>
        <dbReference type="ARBA" id="ARBA00023239"/>
    </source>
</evidence>
<dbReference type="SUPFAM" id="SSF74650">
    <property type="entry name" value="Galactose mutarotase-like"/>
    <property type="match status" value="1"/>
</dbReference>
<dbReference type="InterPro" id="IPR014718">
    <property type="entry name" value="GH-type_carb-bd"/>
</dbReference>
<dbReference type="EC" id="4.2.2.23" evidence="4"/>
<dbReference type="Proteomes" id="UP001515500">
    <property type="component" value="Chromosome 9"/>
</dbReference>
<dbReference type="InterPro" id="IPR051850">
    <property type="entry name" value="Polysacch_Lyase_4"/>
</dbReference>
<dbReference type="AlphaFoldDB" id="A0AB40C1Y9"/>
<evidence type="ECO:0000256" key="6">
    <source>
        <dbReference type="ARBA" id="ARBA00022729"/>
    </source>
</evidence>
<feature type="domain" description="Rhamnogalacturonan lyase" evidence="9">
    <location>
        <begin position="341"/>
        <end position="427"/>
    </location>
</feature>
<dbReference type="PANTHER" id="PTHR32018:SF2">
    <property type="entry name" value="OS11G0134100 PROTEIN"/>
    <property type="match status" value="1"/>
</dbReference>
<comment type="similarity">
    <text evidence="3">Belongs to the polysaccharide lyase 4 family.</text>
</comment>
<dbReference type="RefSeq" id="XP_039132468.1">
    <property type="nucleotide sequence ID" value="XM_039276534.1"/>
</dbReference>
<feature type="domain" description="Rhamnogalacturonan lyase" evidence="8">
    <location>
        <begin position="441"/>
        <end position="625"/>
    </location>
</feature>